<evidence type="ECO:0000256" key="3">
    <source>
        <dbReference type="ARBA" id="ARBA00022723"/>
    </source>
</evidence>
<dbReference type="InterPro" id="IPR002048">
    <property type="entry name" value="EF_hand_dom"/>
</dbReference>
<dbReference type="EC" id="3.1.3.16" evidence="6"/>
<dbReference type="PROSITE" id="PS00018">
    <property type="entry name" value="EF_HAND_1"/>
    <property type="match status" value="3"/>
</dbReference>
<dbReference type="Pfam" id="PF13405">
    <property type="entry name" value="EF-hand_6"/>
    <property type="match status" value="1"/>
</dbReference>
<accession>A0AA36JG38</accession>
<dbReference type="EMBL" id="CAUJNA010003537">
    <property type="protein sequence ID" value="CAJ1404368.1"/>
    <property type="molecule type" value="Genomic_DNA"/>
</dbReference>
<gene>
    <name evidence="8" type="ORF">EVOR1521_LOCUS26824</name>
</gene>
<dbReference type="SMART" id="SM00156">
    <property type="entry name" value="PP2Ac"/>
    <property type="match status" value="1"/>
</dbReference>
<dbReference type="InterPro" id="IPR006186">
    <property type="entry name" value="Ser/Thr-sp_prot-phosphatase"/>
</dbReference>
<dbReference type="Pfam" id="PF00149">
    <property type="entry name" value="Metallophos"/>
    <property type="match status" value="1"/>
</dbReference>
<dbReference type="Gene3D" id="1.10.238.10">
    <property type="entry name" value="EF-hand"/>
    <property type="match status" value="2"/>
</dbReference>
<comment type="cofactor">
    <cofactor evidence="1">
        <name>Mn(2+)</name>
        <dbReference type="ChEBI" id="CHEBI:29035"/>
    </cofactor>
</comment>
<protein>
    <recommendedName>
        <fullName evidence="6">Serine/threonine-protein phosphatase</fullName>
        <ecNumber evidence="6">3.1.3.16</ecNumber>
    </recommendedName>
</protein>
<dbReference type="AlphaFoldDB" id="A0AA36JG38"/>
<dbReference type="PRINTS" id="PR00114">
    <property type="entry name" value="STPHPHTASE"/>
</dbReference>
<dbReference type="PANTHER" id="PTHR45668">
    <property type="entry name" value="SERINE/THREONINE-PROTEIN PHOSPHATASE 5-RELATED"/>
    <property type="match status" value="1"/>
</dbReference>
<evidence type="ECO:0000259" key="7">
    <source>
        <dbReference type="PROSITE" id="PS50222"/>
    </source>
</evidence>
<dbReference type="Gene3D" id="3.60.21.10">
    <property type="match status" value="1"/>
</dbReference>
<proteinExistence type="inferred from homology"/>
<name>A0AA36JG38_9DINO</name>
<dbReference type="GO" id="GO:0004722">
    <property type="term" value="F:protein serine/threonine phosphatase activity"/>
    <property type="evidence" value="ECO:0007669"/>
    <property type="project" value="UniProtKB-EC"/>
</dbReference>
<dbReference type="PANTHER" id="PTHR45668:SF5">
    <property type="entry name" value="SERINE_THREONINE-PROTEIN PHOSPHATASE 5"/>
    <property type="match status" value="1"/>
</dbReference>
<dbReference type="GO" id="GO:0005509">
    <property type="term" value="F:calcium ion binding"/>
    <property type="evidence" value="ECO:0007669"/>
    <property type="project" value="InterPro"/>
</dbReference>
<evidence type="ECO:0000313" key="8">
    <source>
        <dbReference type="EMBL" id="CAJ1404368.1"/>
    </source>
</evidence>
<comment type="catalytic activity">
    <reaction evidence="6">
        <text>O-phospho-L-threonyl-[protein] + H2O = L-threonyl-[protein] + phosphate</text>
        <dbReference type="Rhea" id="RHEA:47004"/>
        <dbReference type="Rhea" id="RHEA-COMP:11060"/>
        <dbReference type="Rhea" id="RHEA-COMP:11605"/>
        <dbReference type="ChEBI" id="CHEBI:15377"/>
        <dbReference type="ChEBI" id="CHEBI:30013"/>
        <dbReference type="ChEBI" id="CHEBI:43474"/>
        <dbReference type="ChEBI" id="CHEBI:61977"/>
        <dbReference type="EC" id="3.1.3.16"/>
    </reaction>
</comment>
<comment type="caution">
    <text evidence="8">The sequence shown here is derived from an EMBL/GenBank/DDBJ whole genome shotgun (WGS) entry which is preliminary data.</text>
</comment>
<evidence type="ECO:0000256" key="2">
    <source>
        <dbReference type="ARBA" id="ARBA00008294"/>
    </source>
</evidence>
<dbReference type="InterPro" id="IPR029052">
    <property type="entry name" value="Metallo-depent_PP-like"/>
</dbReference>
<evidence type="ECO:0000256" key="4">
    <source>
        <dbReference type="ARBA" id="ARBA00022837"/>
    </source>
</evidence>
<dbReference type="InterPro" id="IPR051134">
    <property type="entry name" value="PPP_phosphatase"/>
</dbReference>
<dbReference type="InterPro" id="IPR011992">
    <property type="entry name" value="EF-hand-dom_pair"/>
</dbReference>
<dbReference type="SUPFAM" id="SSF47473">
    <property type="entry name" value="EF-hand"/>
    <property type="match status" value="2"/>
</dbReference>
<feature type="domain" description="EF-hand" evidence="7">
    <location>
        <begin position="393"/>
        <end position="423"/>
    </location>
</feature>
<sequence>MATYLFNGDVADRGPSSLEIFFVIFGFMCARPGSVFLNRGNHEDKFLNERYGFHAECTGKYGKRDGGRIFDTLTRLYTLLPLATVLAKQIFVVHGGLPRREHALALLRAANSLRPKALPFHCEDAHEQVMMDFLWSDPSETPGITHSVRGSQQIRFGPDITRRFLEENSLRLVVRSHEVPPNRDGCQVMHQGQLVTVFSASNYGNQQNRGGVLIFTQTDRGLQQEMAPFWAPLDPQEFRVLQELLQASLGQGPKPETVRPQLQAQEQSAQQRVCQEDPRQERLRQWMYREAACKIVEQKPALYNYFFHRDRSKDGFIEVQHWARGCHQILGDLGWDALREILAVEEMDSNFVDYVTFLRRFRVNLEGNEVSERWAEDLVNRVFKRLGQSDWPLEQILRTFDRDGDGTVTAAELRDALADLNVGITRAQAASLLQTMHQHTKRSASSRGGICITSFLSIFEMAFHPMASRDVPAWVTCALREFGKTIWKAGEEGAMSFFKASDVDQNGRLSLPELATALEQLATTYGLKDVVGSRTEFLELARHVDLSGEGSVNYAEFVAGFMPVGLLHGSTFQLDVMESICGSDCEMFGDCLNVELWDPALDQLS</sequence>
<comment type="similarity">
    <text evidence="2 6">Belongs to the PPP phosphatase family.</text>
</comment>
<dbReference type="PROSITE" id="PS50222">
    <property type="entry name" value="EF_HAND_2"/>
    <property type="match status" value="2"/>
</dbReference>
<reference evidence="8" key="1">
    <citation type="submission" date="2023-08" db="EMBL/GenBank/DDBJ databases">
        <authorList>
            <person name="Chen Y."/>
            <person name="Shah S."/>
            <person name="Dougan E. K."/>
            <person name="Thang M."/>
            <person name="Chan C."/>
        </authorList>
    </citation>
    <scope>NUCLEOTIDE SEQUENCE</scope>
</reference>
<keyword evidence="9" id="KW-1185">Reference proteome</keyword>
<evidence type="ECO:0000256" key="5">
    <source>
        <dbReference type="ARBA" id="ARBA00023211"/>
    </source>
</evidence>
<dbReference type="Proteomes" id="UP001178507">
    <property type="component" value="Unassembled WGS sequence"/>
</dbReference>
<organism evidence="8 9">
    <name type="scientific">Effrenium voratum</name>
    <dbReference type="NCBI Taxonomy" id="2562239"/>
    <lineage>
        <taxon>Eukaryota</taxon>
        <taxon>Sar</taxon>
        <taxon>Alveolata</taxon>
        <taxon>Dinophyceae</taxon>
        <taxon>Suessiales</taxon>
        <taxon>Symbiodiniaceae</taxon>
        <taxon>Effrenium</taxon>
    </lineage>
</organism>
<dbReference type="InterPro" id="IPR018247">
    <property type="entry name" value="EF_Hand_1_Ca_BS"/>
</dbReference>
<keyword evidence="5" id="KW-0464">Manganese</keyword>
<evidence type="ECO:0000313" key="9">
    <source>
        <dbReference type="Proteomes" id="UP001178507"/>
    </source>
</evidence>
<keyword evidence="6" id="KW-0378">Hydrolase</keyword>
<dbReference type="SUPFAM" id="SSF56300">
    <property type="entry name" value="Metallo-dependent phosphatases"/>
    <property type="match status" value="1"/>
</dbReference>
<keyword evidence="4" id="KW-0106">Calcium</keyword>
<evidence type="ECO:0000256" key="1">
    <source>
        <dbReference type="ARBA" id="ARBA00001936"/>
    </source>
</evidence>
<evidence type="ECO:0000256" key="6">
    <source>
        <dbReference type="RuleBase" id="RU004273"/>
    </source>
</evidence>
<dbReference type="SMART" id="SM00054">
    <property type="entry name" value="EFh"/>
    <property type="match status" value="3"/>
</dbReference>
<feature type="domain" description="EF-hand" evidence="7">
    <location>
        <begin position="489"/>
        <end position="524"/>
    </location>
</feature>
<dbReference type="PROSITE" id="PS00125">
    <property type="entry name" value="SER_THR_PHOSPHATASE"/>
    <property type="match status" value="1"/>
</dbReference>
<dbReference type="InterPro" id="IPR004843">
    <property type="entry name" value="Calcineurin-like_PHP"/>
</dbReference>
<keyword evidence="3" id="KW-0479">Metal-binding</keyword>